<dbReference type="GO" id="GO:0106359">
    <property type="term" value="F:2-hydroxyacyl-CoA lyase activity"/>
    <property type="evidence" value="ECO:0007669"/>
    <property type="project" value="UniProtKB-EC"/>
</dbReference>
<comment type="cofactor">
    <cofactor evidence="1">
        <name>thiamine diphosphate</name>
        <dbReference type="ChEBI" id="CHEBI:58937"/>
    </cofactor>
</comment>
<dbReference type="EC" id="4.1.2.63" evidence="9"/>
<keyword evidence="6" id="KW-0456">Lyase</keyword>
<dbReference type="SUPFAM" id="SSF52518">
    <property type="entry name" value="Thiamin diphosphate-binding fold (THDP-binding)"/>
    <property type="match status" value="2"/>
</dbReference>
<dbReference type="AlphaFoldDB" id="A0AAV9PJE2"/>
<dbReference type="CDD" id="cd02004">
    <property type="entry name" value="TPP_BZL_OCoD_HPCL"/>
    <property type="match status" value="1"/>
</dbReference>
<reference evidence="14 15" key="1">
    <citation type="submission" date="2023-08" db="EMBL/GenBank/DDBJ databases">
        <title>Black Yeasts Isolated from many extreme environments.</title>
        <authorList>
            <person name="Coleine C."/>
            <person name="Stajich J.E."/>
            <person name="Selbmann L."/>
        </authorList>
    </citation>
    <scope>NUCLEOTIDE SEQUENCE [LARGE SCALE GENOMIC DNA]</scope>
    <source>
        <strain evidence="14 15">CCFEE 5935</strain>
    </source>
</reference>
<dbReference type="Pfam" id="PF02775">
    <property type="entry name" value="TPP_enzyme_C"/>
    <property type="match status" value="1"/>
</dbReference>
<evidence type="ECO:0000256" key="3">
    <source>
        <dbReference type="ARBA" id="ARBA00022723"/>
    </source>
</evidence>
<dbReference type="Gene3D" id="3.40.50.970">
    <property type="match status" value="2"/>
</dbReference>
<evidence type="ECO:0000256" key="5">
    <source>
        <dbReference type="ARBA" id="ARBA00023052"/>
    </source>
</evidence>
<dbReference type="FunFam" id="3.40.50.970:FF:000071">
    <property type="entry name" value="2-hydroxyphytanoyl-CoA lyase, putative"/>
    <property type="match status" value="1"/>
</dbReference>
<organism evidence="14 15">
    <name type="scientific">Saxophila tyrrhenica</name>
    <dbReference type="NCBI Taxonomy" id="1690608"/>
    <lineage>
        <taxon>Eukaryota</taxon>
        <taxon>Fungi</taxon>
        <taxon>Dikarya</taxon>
        <taxon>Ascomycota</taxon>
        <taxon>Pezizomycotina</taxon>
        <taxon>Dothideomycetes</taxon>
        <taxon>Dothideomycetidae</taxon>
        <taxon>Mycosphaerellales</taxon>
        <taxon>Extremaceae</taxon>
        <taxon>Saxophila</taxon>
    </lineage>
</organism>
<comment type="catalytic activity">
    <reaction evidence="7">
        <text>a 2-hydroxy-3-methyl fatty acyl-CoA = a 2-methyl-branched fatty aldehyde + formyl-CoA</text>
        <dbReference type="Rhea" id="RHEA:25375"/>
        <dbReference type="ChEBI" id="CHEBI:49188"/>
        <dbReference type="ChEBI" id="CHEBI:57376"/>
        <dbReference type="ChEBI" id="CHEBI:58783"/>
        <dbReference type="EC" id="4.1.2.63"/>
    </reaction>
    <physiologicalReaction direction="left-to-right" evidence="7">
        <dbReference type="Rhea" id="RHEA:25376"/>
    </physiologicalReaction>
</comment>
<evidence type="ECO:0000256" key="7">
    <source>
        <dbReference type="ARBA" id="ARBA00044451"/>
    </source>
</evidence>
<keyword evidence="3" id="KW-0479">Metal-binding</keyword>
<keyword evidence="15" id="KW-1185">Reference proteome</keyword>
<dbReference type="RefSeq" id="XP_064662622.1">
    <property type="nucleotide sequence ID" value="XM_064799867.1"/>
</dbReference>
<evidence type="ECO:0000259" key="12">
    <source>
        <dbReference type="Pfam" id="PF02775"/>
    </source>
</evidence>
<dbReference type="InterPro" id="IPR029061">
    <property type="entry name" value="THDP-binding"/>
</dbReference>
<evidence type="ECO:0000313" key="14">
    <source>
        <dbReference type="EMBL" id="KAK5173927.1"/>
    </source>
</evidence>
<feature type="domain" description="Thiamine pyrophosphate enzyme N-terminal TPP-binding" evidence="13">
    <location>
        <begin position="8"/>
        <end position="123"/>
    </location>
</feature>
<dbReference type="PANTHER" id="PTHR43710">
    <property type="entry name" value="2-HYDROXYACYL-COA LYASE"/>
    <property type="match status" value="1"/>
</dbReference>
<dbReference type="Pfam" id="PF02776">
    <property type="entry name" value="TPP_enzyme_N"/>
    <property type="match status" value="1"/>
</dbReference>
<dbReference type="InterPro" id="IPR012000">
    <property type="entry name" value="Thiamin_PyroP_enz_cen_dom"/>
</dbReference>
<dbReference type="GeneID" id="89923955"/>
<evidence type="ECO:0000256" key="1">
    <source>
        <dbReference type="ARBA" id="ARBA00001964"/>
    </source>
</evidence>
<dbReference type="GO" id="GO:0030976">
    <property type="term" value="F:thiamine pyrophosphate binding"/>
    <property type="evidence" value="ECO:0007669"/>
    <property type="project" value="InterPro"/>
</dbReference>
<proteinExistence type="inferred from homology"/>
<gene>
    <name evidence="14" type="ORF">LTR77_002608</name>
</gene>
<dbReference type="Pfam" id="PF00205">
    <property type="entry name" value="TPP_enzyme_M"/>
    <property type="match status" value="1"/>
</dbReference>
<evidence type="ECO:0000256" key="2">
    <source>
        <dbReference type="ARBA" id="ARBA00007812"/>
    </source>
</evidence>
<evidence type="ECO:0000259" key="13">
    <source>
        <dbReference type="Pfam" id="PF02776"/>
    </source>
</evidence>
<dbReference type="PANTHER" id="PTHR43710:SF2">
    <property type="entry name" value="2-HYDROXYACYL-COA LYASE 1"/>
    <property type="match status" value="1"/>
</dbReference>
<dbReference type="Gene3D" id="3.40.50.1220">
    <property type="entry name" value="TPP-binding domain"/>
    <property type="match status" value="1"/>
</dbReference>
<dbReference type="SUPFAM" id="SSF52467">
    <property type="entry name" value="DHS-like NAD/FAD-binding domain"/>
    <property type="match status" value="1"/>
</dbReference>
<accession>A0AAV9PJE2</accession>
<keyword evidence="4" id="KW-0460">Magnesium</keyword>
<sequence>MAKTESITGAELVARSIEALGITTVFGLTGYPVTAVLEQVINHGIRYIGFRNEQAASYAATVYGYLTGKPACCIVVGGPGVVHALAGAVNSSANCFPLLLLAGSCESYLVGKGSFQELDAVSMLSPHVKVALRPPMLEGIPSAIRHAYRLAWSGRPGTGFVDLPADFLQRTFDGHAVDLPKVISQLAVPSPSEAKVVKIAEALRSASAPLLVIGKGSSYARAENVLRKLVDLTQIPFLPTPMGKGVVPDSHPCNSSSARSTALRHADVVLVFGAKLNWILHFGEAPKWNADARTIQIDVDPDVIGQNAGDEELGVVSDITAFVQKLLPHLQGWQYPASSHFRQLLTSEKAKNEGKLAKAAQLKTEPLKFEHAFHVIRSTLDAVSPPSDGGIVYVSEGARTMDTSRAWFYQEYPRLRLDAGTHGTMGVGFGYAIAAWEAYNGPRAEASSGKAGRKKIVGLIGDSATGFSGMEIETMARCGQDCLIFVMNNGGVYHGHADSQQEYAAQQKASADGRGAEGLRSWSLRFETRYDMLADAVGGKGYLVRTSDELQRAAEEGFKARVPVIVNVLVESGKGSVAASLHLRCLTPRDLIFLQVFGFQVPEKAEAQSKSVPESKL</sequence>
<dbReference type="CDD" id="cd07035">
    <property type="entry name" value="TPP_PYR_POX_like"/>
    <property type="match status" value="1"/>
</dbReference>
<dbReference type="InterPro" id="IPR012001">
    <property type="entry name" value="Thiamin_PyroP_enz_TPP-bd_dom"/>
</dbReference>
<feature type="domain" description="Thiamine pyrophosphate enzyme central" evidence="11">
    <location>
        <begin position="198"/>
        <end position="326"/>
    </location>
</feature>
<dbReference type="EMBL" id="JAVRRT010000003">
    <property type="protein sequence ID" value="KAK5173927.1"/>
    <property type="molecule type" value="Genomic_DNA"/>
</dbReference>
<evidence type="ECO:0000256" key="9">
    <source>
        <dbReference type="ARBA" id="ARBA00044518"/>
    </source>
</evidence>
<dbReference type="InterPro" id="IPR011766">
    <property type="entry name" value="TPP_enzyme_TPP-bd"/>
</dbReference>
<evidence type="ECO:0000256" key="6">
    <source>
        <dbReference type="ARBA" id="ARBA00023239"/>
    </source>
</evidence>
<dbReference type="InterPro" id="IPR029035">
    <property type="entry name" value="DHS-like_NAD/FAD-binding_dom"/>
</dbReference>
<evidence type="ECO:0000259" key="11">
    <source>
        <dbReference type="Pfam" id="PF00205"/>
    </source>
</evidence>
<dbReference type="InterPro" id="IPR045025">
    <property type="entry name" value="HACL1-like"/>
</dbReference>
<comment type="caution">
    <text evidence="14">The sequence shown here is derived from an EMBL/GenBank/DDBJ whole genome shotgun (WGS) entry which is preliminary data.</text>
</comment>
<evidence type="ECO:0000256" key="4">
    <source>
        <dbReference type="ARBA" id="ARBA00022842"/>
    </source>
</evidence>
<feature type="domain" description="Thiamine pyrophosphate enzyme TPP-binding" evidence="12">
    <location>
        <begin position="400"/>
        <end position="568"/>
    </location>
</feature>
<dbReference type="GO" id="GO:0001561">
    <property type="term" value="P:fatty acid alpha-oxidation"/>
    <property type="evidence" value="ECO:0007669"/>
    <property type="project" value="TreeGrafter"/>
</dbReference>
<evidence type="ECO:0000313" key="15">
    <source>
        <dbReference type="Proteomes" id="UP001337655"/>
    </source>
</evidence>
<comment type="similarity">
    <text evidence="2 10">Belongs to the TPP enzyme family.</text>
</comment>
<comment type="catalytic activity">
    <reaction evidence="8">
        <text>an (R)-2-hydroxy-long-chain-fatty acyl-CoA = a long-chain fatty aldehyde + formyl-CoA</text>
        <dbReference type="Rhea" id="RHEA:67444"/>
        <dbReference type="ChEBI" id="CHEBI:17176"/>
        <dbReference type="ChEBI" id="CHEBI:57376"/>
        <dbReference type="ChEBI" id="CHEBI:170012"/>
        <dbReference type="EC" id="4.1.2.63"/>
    </reaction>
    <physiologicalReaction direction="left-to-right" evidence="8">
        <dbReference type="Rhea" id="RHEA:67445"/>
    </physiologicalReaction>
</comment>
<name>A0AAV9PJE2_9PEZI</name>
<dbReference type="GO" id="GO:0005777">
    <property type="term" value="C:peroxisome"/>
    <property type="evidence" value="ECO:0007669"/>
    <property type="project" value="TreeGrafter"/>
</dbReference>
<evidence type="ECO:0000256" key="8">
    <source>
        <dbReference type="ARBA" id="ARBA00044454"/>
    </source>
</evidence>
<protein>
    <recommendedName>
        <fullName evidence="9">2-hydroxyacyl-CoA lyase</fullName>
        <ecNumber evidence="9">4.1.2.63</ecNumber>
    </recommendedName>
</protein>
<evidence type="ECO:0000256" key="10">
    <source>
        <dbReference type="RuleBase" id="RU362132"/>
    </source>
</evidence>
<dbReference type="GO" id="GO:0000287">
    <property type="term" value="F:magnesium ion binding"/>
    <property type="evidence" value="ECO:0007669"/>
    <property type="project" value="InterPro"/>
</dbReference>
<keyword evidence="5 10" id="KW-0786">Thiamine pyrophosphate</keyword>
<dbReference type="Proteomes" id="UP001337655">
    <property type="component" value="Unassembled WGS sequence"/>
</dbReference>